<feature type="transmembrane region" description="Helical" evidence="1">
    <location>
        <begin position="78"/>
        <end position="99"/>
    </location>
</feature>
<accession>L9XJ98</accession>
<keyword evidence="1" id="KW-1133">Transmembrane helix</keyword>
<keyword evidence="1" id="KW-0472">Membrane</keyword>
<evidence type="ECO:0000256" key="1">
    <source>
        <dbReference type="SAM" id="Phobius"/>
    </source>
</evidence>
<dbReference type="STRING" id="1227498.C492_09205"/>
<organism evidence="2 3">
    <name type="scientific">Natronococcus jeotgali DSM 18795</name>
    <dbReference type="NCBI Taxonomy" id="1227498"/>
    <lineage>
        <taxon>Archaea</taxon>
        <taxon>Methanobacteriati</taxon>
        <taxon>Methanobacteriota</taxon>
        <taxon>Stenosarchaea group</taxon>
        <taxon>Halobacteria</taxon>
        <taxon>Halobacteriales</taxon>
        <taxon>Natrialbaceae</taxon>
        <taxon>Natronococcus</taxon>
    </lineage>
</organism>
<comment type="caution">
    <text evidence="2">The sequence shown here is derived from an EMBL/GenBank/DDBJ whole genome shotgun (WGS) entry which is preliminary data.</text>
</comment>
<evidence type="ECO:0000313" key="2">
    <source>
        <dbReference type="EMBL" id="ELY61667.1"/>
    </source>
</evidence>
<keyword evidence="3" id="KW-1185">Reference proteome</keyword>
<protein>
    <submittedName>
        <fullName evidence="2">Uncharacterized protein</fullName>
    </submittedName>
</protein>
<dbReference type="AlphaFoldDB" id="L9XJ98"/>
<gene>
    <name evidence="2" type="ORF">C492_09205</name>
</gene>
<dbReference type="InterPro" id="IPR058349">
    <property type="entry name" value="DUF8036"/>
</dbReference>
<dbReference type="OrthoDB" id="205211at2157"/>
<reference evidence="2 3" key="1">
    <citation type="journal article" date="2014" name="PLoS Genet.">
        <title>Phylogenetically driven sequencing of extremely halophilic archaea reveals strategies for static and dynamic osmo-response.</title>
        <authorList>
            <person name="Becker E.A."/>
            <person name="Seitzer P.M."/>
            <person name="Tritt A."/>
            <person name="Larsen D."/>
            <person name="Krusor M."/>
            <person name="Yao A.I."/>
            <person name="Wu D."/>
            <person name="Madern D."/>
            <person name="Eisen J.A."/>
            <person name="Darling A.E."/>
            <person name="Facciotti M.T."/>
        </authorList>
    </citation>
    <scope>NUCLEOTIDE SEQUENCE [LARGE SCALE GENOMIC DNA]</scope>
    <source>
        <strain evidence="2 3">DSM 18795</strain>
    </source>
</reference>
<dbReference type="Proteomes" id="UP000011531">
    <property type="component" value="Unassembled WGS sequence"/>
</dbReference>
<proteinExistence type="predicted"/>
<sequence length="100" mass="11395">MEVWLQAARIAAGVNVVLLLALGSIWLRNYRQHGAHHTLGLLVFDTFLLVQNLLWLYFYILHPDFIGWFVNSGTDVQIGVTMLCGLELVAILFLARITWI</sequence>
<evidence type="ECO:0000313" key="3">
    <source>
        <dbReference type="Proteomes" id="UP000011531"/>
    </source>
</evidence>
<name>L9XJ98_9EURY</name>
<dbReference type="RefSeq" id="WP_008422584.1">
    <property type="nucleotide sequence ID" value="NZ_AOIA01000082.1"/>
</dbReference>
<feature type="transmembrane region" description="Helical" evidence="1">
    <location>
        <begin position="39"/>
        <end position="58"/>
    </location>
</feature>
<dbReference type="EMBL" id="AOIA01000082">
    <property type="protein sequence ID" value="ELY61667.1"/>
    <property type="molecule type" value="Genomic_DNA"/>
</dbReference>
<feature type="transmembrane region" description="Helical" evidence="1">
    <location>
        <begin position="6"/>
        <end position="27"/>
    </location>
</feature>
<keyword evidence="1" id="KW-0812">Transmembrane</keyword>
<dbReference type="Pfam" id="PF26119">
    <property type="entry name" value="DUF8036"/>
    <property type="match status" value="1"/>
</dbReference>